<evidence type="ECO:0000256" key="1">
    <source>
        <dbReference type="SAM" id="Phobius"/>
    </source>
</evidence>
<accession>A0AAW9Q5Z9</accession>
<dbReference type="Proteomes" id="UP001336250">
    <property type="component" value="Unassembled WGS sequence"/>
</dbReference>
<keyword evidence="1" id="KW-0472">Membrane</keyword>
<dbReference type="RefSeq" id="WP_332287794.1">
    <property type="nucleotide sequence ID" value="NZ_JAZIBG010000009.1"/>
</dbReference>
<evidence type="ECO:0000313" key="3">
    <source>
        <dbReference type="Proteomes" id="UP001336250"/>
    </source>
</evidence>
<organism evidence="2 3">
    <name type="scientific">Aquincola agrisoli</name>
    <dbReference type="NCBI Taxonomy" id="3119538"/>
    <lineage>
        <taxon>Bacteria</taxon>
        <taxon>Pseudomonadati</taxon>
        <taxon>Pseudomonadota</taxon>
        <taxon>Betaproteobacteria</taxon>
        <taxon>Burkholderiales</taxon>
        <taxon>Sphaerotilaceae</taxon>
        <taxon>Aquincola</taxon>
    </lineage>
</organism>
<feature type="transmembrane region" description="Helical" evidence="1">
    <location>
        <begin position="51"/>
        <end position="77"/>
    </location>
</feature>
<evidence type="ECO:0000313" key="2">
    <source>
        <dbReference type="EMBL" id="MEF7612891.1"/>
    </source>
</evidence>
<comment type="caution">
    <text evidence="2">The sequence shown here is derived from an EMBL/GenBank/DDBJ whole genome shotgun (WGS) entry which is preliminary data.</text>
</comment>
<proteinExistence type="predicted"/>
<reference evidence="2 3" key="1">
    <citation type="submission" date="2024-02" db="EMBL/GenBank/DDBJ databases">
        <title>Genome sequence of Aquincola sp. MAHUQ-54.</title>
        <authorList>
            <person name="Huq M.A."/>
        </authorList>
    </citation>
    <scope>NUCLEOTIDE SEQUENCE [LARGE SCALE GENOMIC DNA]</scope>
    <source>
        <strain evidence="2 3">MAHUQ-54</strain>
    </source>
</reference>
<keyword evidence="1" id="KW-1133">Transmembrane helix</keyword>
<feature type="transmembrane region" description="Helical" evidence="1">
    <location>
        <begin position="12"/>
        <end position="31"/>
    </location>
</feature>
<keyword evidence="3" id="KW-1185">Reference proteome</keyword>
<protein>
    <submittedName>
        <fullName evidence="2">Uncharacterized protein</fullName>
    </submittedName>
</protein>
<feature type="transmembrane region" description="Helical" evidence="1">
    <location>
        <begin position="97"/>
        <end position="121"/>
    </location>
</feature>
<dbReference type="EMBL" id="JAZIBG010000009">
    <property type="protein sequence ID" value="MEF7612891.1"/>
    <property type="molecule type" value="Genomic_DNA"/>
</dbReference>
<keyword evidence="1" id="KW-0812">Transmembrane</keyword>
<dbReference type="AlphaFoldDB" id="A0AAW9Q5Z9"/>
<feature type="transmembrane region" description="Helical" evidence="1">
    <location>
        <begin position="141"/>
        <end position="162"/>
    </location>
</feature>
<gene>
    <name evidence="2" type="ORF">V4F39_03140</name>
</gene>
<name>A0AAW9Q5Z9_9BURK</name>
<sequence>MKLPFAQLHGPLFVTTVFGTLVLARLLALAIPTDFYFTFQSLFSDRTPQSILVSLIGKMAAPLAVGLALGLWCIAAWQRAARTRGGARHGFARRVRFVFGPTAFAGGFFAAFVAAWPAMIYWDLMANPALAHLKLAFFGLYVLYMLGFGYVTLLGLLLAVYLREHWQQGPPGSESVSMRELSRVGALWLLNSGLAAAAMKVLTE</sequence>